<keyword evidence="1 3" id="KW-0963">Cytoplasm</keyword>
<evidence type="ECO:0000313" key="6">
    <source>
        <dbReference type="EMBL" id="RRB00042.1"/>
    </source>
</evidence>
<reference evidence="6 7" key="1">
    <citation type="submission" date="2018-11" db="EMBL/GenBank/DDBJ databases">
        <authorList>
            <person name="Zhou Z."/>
            <person name="Wang G."/>
        </authorList>
    </citation>
    <scope>NUCLEOTIDE SEQUENCE [LARGE SCALE GENOMIC DNA]</scope>
    <source>
        <strain evidence="6 7">KCTC52004</strain>
    </source>
</reference>
<protein>
    <recommendedName>
        <fullName evidence="3">Ribosome maturation factor RimP</fullName>
    </recommendedName>
</protein>
<evidence type="ECO:0000259" key="4">
    <source>
        <dbReference type="Pfam" id="PF02576"/>
    </source>
</evidence>
<dbReference type="Pfam" id="PF02576">
    <property type="entry name" value="RimP_N"/>
    <property type="match status" value="1"/>
</dbReference>
<dbReference type="Proteomes" id="UP000271925">
    <property type="component" value="Unassembled WGS sequence"/>
</dbReference>
<keyword evidence="2 3" id="KW-0690">Ribosome biogenesis</keyword>
<gene>
    <name evidence="3" type="primary">rimP</name>
    <name evidence="6" type="ORF">EHT25_25800</name>
</gene>
<dbReference type="RefSeq" id="WP_124878073.1">
    <property type="nucleotide sequence ID" value="NZ_RQJO01000011.1"/>
</dbReference>
<comment type="subcellular location">
    <subcellularLocation>
        <location evidence="3">Cytoplasm</location>
    </subcellularLocation>
</comment>
<dbReference type="GO" id="GO:0000028">
    <property type="term" value="P:ribosomal small subunit assembly"/>
    <property type="evidence" value="ECO:0007669"/>
    <property type="project" value="TreeGrafter"/>
</dbReference>
<feature type="domain" description="Ribosome maturation factor RimP C-terminal" evidence="5">
    <location>
        <begin position="88"/>
        <end position="158"/>
    </location>
</feature>
<evidence type="ECO:0000313" key="7">
    <source>
        <dbReference type="Proteomes" id="UP000271925"/>
    </source>
</evidence>
<evidence type="ECO:0000256" key="2">
    <source>
        <dbReference type="ARBA" id="ARBA00022517"/>
    </source>
</evidence>
<evidence type="ECO:0000259" key="5">
    <source>
        <dbReference type="Pfam" id="PF17384"/>
    </source>
</evidence>
<dbReference type="Pfam" id="PF17384">
    <property type="entry name" value="DUF150_C"/>
    <property type="match status" value="1"/>
</dbReference>
<dbReference type="AlphaFoldDB" id="A0A3P1BGG1"/>
<comment type="caution">
    <text evidence="6">The sequence shown here is derived from an EMBL/GenBank/DDBJ whole genome shotgun (WGS) entry which is preliminary data.</text>
</comment>
<comment type="function">
    <text evidence="3">Required for maturation of 30S ribosomal subunits.</text>
</comment>
<evidence type="ECO:0000256" key="1">
    <source>
        <dbReference type="ARBA" id="ARBA00022490"/>
    </source>
</evidence>
<sequence>MDVKAKVNELLQPYLNEDQYFVVDIQVSPSRTRAKITVLLDSDTGITIEECAGISRKLGNQLEELEVFDSQPFTLEVSSPGVDEPLVFKRQYLKNIGREVEVLLNDGQTRNGKLESVGEDQIVIIEKPLKKPKKNDPPIEPVVIPFTDIKKSTIQVSFK</sequence>
<dbReference type="InterPro" id="IPR028989">
    <property type="entry name" value="RimP_N"/>
</dbReference>
<dbReference type="Gene3D" id="3.30.300.70">
    <property type="entry name" value="RimP-like superfamily, N-terminal"/>
    <property type="match status" value="1"/>
</dbReference>
<dbReference type="InterPro" id="IPR028998">
    <property type="entry name" value="RimP_C"/>
</dbReference>
<name>A0A3P1BGG1_9BACT</name>
<dbReference type="HAMAP" id="MF_01077">
    <property type="entry name" value="RimP"/>
    <property type="match status" value="1"/>
</dbReference>
<dbReference type="GO" id="GO:0006412">
    <property type="term" value="P:translation"/>
    <property type="evidence" value="ECO:0007669"/>
    <property type="project" value="TreeGrafter"/>
</dbReference>
<keyword evidence="7" id="KW-1185">Reference proteome</keyword>
<dbReference type="InterPro" id="IPR003728">
    <property type="entry name" value="Ribosome_maturation_RimP"/>
</dbReference>
<dbReference type="GO" id="GO:0005829">
    <property type="term" value="C:cytosol"/>
    <property type="evidence" value="ECO:0007669"/>
    <property type="project" value="TreeGrafter"/>
</dbReference>
<organism evidence="6 7">
    <name type="scientific">Larkinella rosea</name>
    <dbReference type="NCBI Taxonomy" id="2025312"/>
    <lineage>
        <taxon>Bacteria</taxon>
        <taxon>Pseudomonadati</taxon>
        <taxon>Bacteroidota</taxon>
        <taxon>Cytophagia</taxon>
        <taxon>Cytophagales</taxon>
        <taxon>Spirosomataceae</taxon>
        <taxon>Larkinella</taxon>
    </lineage>
</organism>
<dbReference type="CDD" id="cd01734">
    <property type="entry name" value="YlxS_C"/>
    <property type="match status" value="1"/>
</dbReference>
<dbReference type="SUPFAM" id="SSF75420">
    <property type="entry name" value="YhbC-like, N-terminal domain"/>
    <property type="match status" value="1"/>
</dbReference>
<comment type="similarity">
    <text evidence="3">Belongs to the RimP family.</text>
</comment>
<dbReference type="PANTHER" id="PTHR33867">
    <property type="entry name" value="RIBOSOME MATURATION FACTOR RIMP"/>
    <property type="match status" value="1"/>
</dbReference>
<evidence type="ECO:0000256" key="3">
    <source>
        <dbReference type="HAMAP-Rule" id="MF_01077"/>
    </source>
</evidence>
<proteinExistence type="inferred from homology"/>
<accession>A0A3P1BGG1</accession>
<feature type="domain" description="Ribosome maturation factor RimP N-terminal" evidence="4">
    <location>
        <begin position="10"/>
        <end position="83"/>
    </location>
</feature>
<dbReference type="EMBL" id="RQJO01000011">
    <property type="protein sequence ID" value="RRB00042.1"/>
    <property type="molecule type" value="Genomic_DNA"/>
</dbReference>
<dbReference type="InterPro" id="IPR035956">
    <property type="entry name" value="RimP_N_sf"/>
</dbReference>
<dbReference type="PANTHER" id="PTHR33867:SF1">
    <property type="entry name" value="RIBOSOME MATURATION FACTOR RIMP"/>
    <property type="match status" value="1"/>
</dbReference>
<dbReference type="OrthoDB" id="9789702at2"/>